<feature type="region of interest" description="Disordered" evidence="1">
    <location>
        <begin position="139"/>
        <end position="183"/>
    </location>
</feature>
<accession>A0A084AZT1</accession>
<dbReference type="Proteomes" id="UP000028045">
    <property type="component" value="Unassembled WGS sequence"/>
</dbReference>
<sequence length="356" mass="38475">MAADHIAADPGRRRGKAVLNIFWQIKTKYADPVKFLLELMPAPTAAGLVAYLRGLPSTGIINSQLLTNPAAVVELVIRLARPLVISDPAVLSTDAAPDSLVWNGQILVNGGSDISCIVDPSLPSCPKFLKAPNTGSSGGSGHFTFHPADPSPAGSPPDYDDPKFPVDEPEHSNPDKPSNPDPELVKKIPNFVCSTDNWCDAYSAQAHVCKTGKLGCTSGWSANVSKDSKIVNGELFRWIDITLKRANFDAYYEAPQTLTDMSCGSQGPLKAIYGDRCNESHHAFILTGGPRDFGYLDSFEDGDMGKGWSDFIFTSVRVKENDIREVNTRHRRNDAMLPDLVETSVPTNGKYATGLG</sequence>
<protein>
    <submittedName>
        <fullName evidence="2">Uncharacterized protein</fullName>
    </submittedName>
</protein>
<dbReference type="HOGENOM" id="CLU_778848_0_0_1"/>
<keyword evidence="3" id="KW-1185">Reference proteome</keyword>
<dbReference type="AlphaFoldDB" id="A0A084AZT1"/>
<feature type="compositionally biased region" description="Basic and acidic residues" evidence="1">
    <location>
        <begin position="160"/>
        <end position="174"/>
    </location>
</feature>
<reference evidence="2 3" key="1">
    <citation type="journal article" date="2014" name="BMC Genomics">
        <title>Comparative genome sequencing reveals chemotype-specific gene clusters in the toxigenic black mold Stachybotrys.</title>
        <authorList>
            <person name="Semeiks J."/>
            <person name="Borek D."/>
            <person name="Otwinowski Z."/>
            <person name="Grishin N.V."/>
        </authorList>
    </citation>
    <scope>NUCLEOTIDE SEQUENCE [LARGE SCALE GENOMIC DNA]</scope>
    <source>
        <strain evidence="3">CBS 109288 / IBT 7711</strain>
    </source>
</reference>
<name>A0A084AZT1_STACB</name>
<evidence type="ECO:0000313" key="3">
    <source>
        <dbReference type="Proteomes" id="UP000028045"/>
    </source>
</evidence>
<dbReference type="EMBL" id="KL648406">
    <property type="protein sequence ID" value="KEY70810.1"/>
    <property type="molecule type" value="Genomic_DNA"/>
</dbReference>
<evidence type="ECO:0000313" key="2">
    <source>
        <dbReference type="EMBL" id="KEY70810.1"/>
    </source>
</evidence>
<gene>
    <name evidence="2" type="ORF">S7711_09828</name>
</gene>
<evidence type="ECO:0000256" key="1">
    <source>
        <dbReference type="SAM" id="MobiDB-lite"/>
    </source>
</evidence>
<organism evidence="2 3">
    <name type="scientific">Stachybotrys chartarum (strain CBS 109288 / IBT 7711)</name>
    <name type="common">Toxic black mold</name>
    <name type="synonym">Stilbospora chartarum</name>
    <dbReference type="NCBI Taxonomy" id="1280523"/>
    <lineage>
        <taxon>Eukaryota</taxon>
        <taxon>Fungi</taxon>
        <taxon>Dikarya</taxon>
        <taxon>Ascomycota</taxon>
        <taxon>Pezizomycotina</taxon>
        <taxon>Sordariomycetes</taxon>
        <taxon>Hypocreomycetidae</taxon>
        <taxon>Hypocreales</taxon>
        <taxon>Stachybotryaceae</taxon>
        <taxon>Stachybotrys</taxon>
    </lineage>
</organism>
<proteinExistence type="predicted"/>